<dbReference type="Gene3D" id="3.30.1060.10">
    <property type="entry name" value="Peptide methionine sulphoxide reductase MsrA"/>
    <property type="match status" value="1"/>
</dbReference>
<evidence type="ECO:0000259" key="6">
    <source>
        <dbReference type="Pfam" id="PF01625"/>
    </source>
</evidence>
<feature type="domain" description="Peptide methionine sulphoxide reductase MsrA" evidence="6">
    <location>
        <begin position="32"/>
        <end position="145"/>
    </location>
</feature>
<keyword evidence="5" id="KW-1133">Transmembrane helix</keyword>
<reference evidence="7" key="1">
    <citation type="submission" date="2012-09" db="EMBL/GenBank/DDBJ databases">
        <authorList>
            <person name="Martin A.A."/>
        </authorList>
    </citation>
    <scope>NUCLEOTIDE SEQUENCE</scope>
</reference>
<dbReference type="AlphaFoldDB" id="A0A0K0CXL5"/>
<dbReference type="SUPFAM" id="SSF55068">
    <property type="entry name" value="Peptide methionine sulfoxide reductase"/>
    <property type="match status" value="1"/>
</dbReference>
<evidence type="ECO:0000256" key="2">
    <source>
        <dbReference type="ARBA" id="ARBA00012502"/>
    </source>
</evidence>
<sequence>LLCVSVVHQANIAVSFWKGVAAYFYFGIFCIRIKKTRVGYAGGTTAHPTYGNIGDHTEITEVQFDPTMISYGQVLEFFWSHHNPAQRRKKQYQSAILYETDEEKKIAENSYQWSKYGDIETYVVKLDKFYQAEDYHQKYWLRNQRDIFDELKLNDSQVVNSILATKINAYCAGYTDFSELEELKKDHGLSDSLVDRIKKFASAGGDPRACH</sequence>
<evidence type="ECO:0000256" key="3">
    <source>
        <dbReference type="ARBA" id="ARBA00023002"/>
    </source>
</evidence>
<proteinExistence type="inferred from homology"/>
<protein>
    <recommendedName>
        <fullName evidence="2">peptide-methionine (S)-S-oxide reductase</fullName>
        <ecNumber evidence="2">1.8.4.11</ecNumber>
    </recommendedName>
    <alternativeName>
        <fullName evidence="4">Peptide-methionine (S)-S-oxide reductase</fullName>
    </alternativeName>
</protein>
<accession>A0A0K0CXL5</accession>
<reference evidence="8" key="2">
    <citation type="submission" date="2017-02" db="UniProtKB">
        <authorList>
            <consortium name="WormBaseParasite"/>
        </authorList>
    </citation>
    <scope>IDENTIFICATION</scope>
</reference>
<evidence type="ECO:0000256" key="1">
    <source>
        <dbReference type="ARBA" id="ARBA00005591"/>
    </source>
</evidence>
<dbReference type="EC" id="1.8.4.11" evidence="2"/>
<organism evidence="7 8">
    <name type="scientific">Angiostrongylus cantonensis</name>
    <name type="common">Rat lungworm</name>
    <dbReference type="NCBI Taxonomy" id="6313"/>
    <lineage>
        <taxon>Eukaryota</taxon>
        <taxon>Metazoa</taxon>
        <taxon>Ecdysozoa</taxon>
        <taxon>Nematoda</taxon>
        <taxon>Chromadorea</taxon>
        <taxon>Rhabditida</taxon>
        <taxon>Rhabditina</taxon>
        <taxon>Rhabditomorpha</taxon>
        <taxon>Strongyloidea</taxon>
        <taxon>Metastrongylidae</taxon>
        <taxon>Angiostrongylus</taxon>
    </lineage>
</organism>
<dbReference type="Proteomes" id="UP000035642">
    <property type="component" value="Unassembled WGS sequence"/>
</dbReference>
<comment type="similarity">
    <text evidence="1">Belongs to the MsrA Met sulfoxide reductase family.</text>
</comment>
<keyword evidence="3" id="KW-0560">Oxidoreductase</keyword>
<dbReference type="WBParaSite" id="ACAC_0000232901-mRNA-1">
    <property type="protein sequence ID" value="ACAC_0000232901-mRNA-1"/>
    <property type="gene ID" value="ACAC_0000232901"/>
</dbReference>
<evidence type="ECO:0000256" key="5">
    <source>
        <dbReference type="SAM" id="Phobius"/>
    </source>
</evidence>
<keyword evidence="5" id="KW-0812">Transmembrane</keyword>
<keyword evidence="5" id="KW-0472">Membrane</keyword>
<evidence type="ECO:0000256" key="4">
    <source>
        <dbReference type="ARBA" id="ARBA00030643"/>
    </source>
</evidence>
<evidence type="ECO:0000313" key="8">
    <source>
        <dbReference type="WBParaSite" id="ACAC_0000232901-mRNA-1"/>
    </source>
</evidence>
<dbReference type="InterPro" id="IPR036509">
    <property type="entry name" value="Met_Sox_Rdtase_MsrA_sf"/>
</dbReference>
<name>A0A0K0CXL5_ANGCA</name>
<evidence type="ECO:0000313" key="7">
    <source>
        <dbReference type="Proteomes" id="UP000035642"/>
    </source>
</evidence>
<dbReference type="InterPro" id="IPR002569">
    <property type="entry name" value="Met_Sox_Rdtase_MsrA_dom"/>
</dbReference>
<dbReference type="GO" id="GO:0008113">
    <property type="term" value="F:peptide-methionine (S)-S-oxide reductase activity"/>
    <property type="evidence" value="ECO:0007669"/>
    <property type="project" value="UniProtKB-EC"/>
</dbReference>
<feature type="transmembrane region" description="Helical" evidence="5">
    <location>
        <begin position="12"/>
        <end position="31"/>
    </location>
</feature>
<dbReference type="STRING" id="6313.A0A0K0CXL5"/>
<dbReference type="PANTHER" id="PTHR43774:SF1">
    <property type="entry name" value="PEPTIDE METHIONINE SULFOXIDE REDUCTASE MSRA 2"/>
    <property type="match status" value="1"/>
</dbReference>
<keyword evidence="7" id="KW-1185">Reference proteome</keyword>
<dbReference type="Pfam" id="PF01625">
    <property type="entry name" value="PMSR"/>
    <property type="match status" value="1"/>
</dbReference>
<dbReference type="PANTHER" id="PTHR43774">
    <property type="entry name" value="PEPTIDE METHIONINE SULFOXIDE REDUCTASE"/>
    <property type="match status" value="1"/>
</dbReference>